<dbReference type="HOGENOM" id="CLU_032482_2_2_5"/>
<reference evidence="10 11" key="1">
    <citation type="submission" date="2006-01" db="EMBL/GenBank/DDBJ databases">
        <authorList>
            <person name="Hagstrom A."/>
            <person name="Ferriera S."/>
            <person name="Johnson J."/>
            <person name="Kravitz S."/>
            <person name="Halpern A."/>
            <person name="Remington K."/>
            <person name="Beeson K."/>
            <person name="Tran B."/>
            <person name="Rogers Y.-H."/>
            <person name="Friedman R."/>
            <person name="Venter J.C."/>
        </authorList>
    </citation>
    <scope>NUCLEOTIDE SEQUENCE [LARGE SCALE GENOMIC DNA]</scope>
    <source>
        <strain evidence="10 11">SKA53</strain>
    </source>
</reference>
<feature type="binding site" evidence="7">
    <location>
        <begin position="217"/>
        <end position="218"/>
    </location>
    <ligand>
        <name>substrate</name>
    </ligand>
</feature>
<dbReference type="eggNOG" id="COG1820">
    <property type="taxonomic scope" value="Bacteria"/>
</dbReference>
<proteinExistence type="inferred from homology"/>
<dbReference type="PIRSF" id="PIRSF038994">
    <property type="entry name" value="NagA"/>
    <property type="match status" value="1"/>
</dbReference>
<feature type="binding site" evidence="7">
    <location>
        <position position="138"/>
    </location>
    <ligand>
        <name>substrate</name>
    </ligand>
</feature>
<evidence type="ECO:0000256" key="3">
    <source>
        <dbReference type="ARBA" id="ARBA00022801"/>
    </source>
</evidence>
<evidence type="ECO:0000256" key="7">
    <source>
        <dbReference type="PIRSR" id="PIRSR038994-2"/>
    </source>
</evidence>
<dbReference type="GO" id="GO:0008448">
    <property type="term" value="F:N-acetylglucosamine-6-phosphate deacetylase activity"/>
    <property type="evidence" value="ECO:0007669"/>
    <property type="project" value="InterPro"/>
</dbReference>
<evidence type="ECO:0000256" key="2">
    <source>
        <dbReference type="ARBA" id="ARBA00022723"/>
    </source>
</evidence>
<keyword evidence="2 8" id="KW-0479">Metal-binding</keyword>
<evidence type="ECO:0000256" key="1">
    <source>
        <dbReference type="ARBA" id="ARBA00010716"/>
    </source>
</evidence>
<feature type="binding site" evidence="8">
    <location>
        <position position="214"/>
    </location>
    <ligand>
        <name>Zn(2+)</name>
        <dbReference type="ChEBI" id="CHEBI:29105"/>
    </ligand>
</feature>
<dbReference type="AlphaFoldDB" id="A3V934"/>
<feature type="binding site" evidence="8">
    <location>
        <position position="127"/>
    </location>
    <ligand>
        <name>Zn(2+)</name>
        <dbReference type="ChEBI" id="CHEBI:29105"/>
    </ligand>
</feature>
<dbReference type="SUPFAM" id="SSF51556">
    <property type="entry name" value="Metallo-dependent hydrolases"/>
    <property type="match status" value="1"/>
</dbReference>
<comment type="similarity">
    <text evidence="1 5">Belongs to the metallo-dependent hydrolases superfamily. NagA family.</text>
</comment>
<feature type="binding site" evidence="7">
    <location>
        <position position="248"/>
    </location>
    <ligand>
        <name>substrate</name>
    </ligand>
</feature>
<feature type="binding site" evidence="7">
    <location>
        <position position="225"/>
    </location>
    <ligand>
        <name>substrate</name>
    </ligand>
</feature>
<feature type="active site" description="Proton donor/acceptor" evidence="6">
    <location>
        <position position="272"/>
    </location>
</feature>
<feature type="binding site" evidence="8">
    <location>
        <position position="193"/>
    </location>
    <ligand>
        <name>Zn(2+)</name>
        <dbReference type="ChEBI" id="CHEBI:29105"/>
    </ligand>
</feature>
<organism evidence="10 11">
    <name type="scientific">Yoonia vestfoldensis SKA53</name>
    <dbReference type="NCBI Taxonomy" id="314232"/>
    <lineage>
        <taxon>Bacteria</taxon>
        <taxon>Pseudomonadati</taxon>
        <taxon>Pseudomonadota</taxon>
        <taxon>Alphaproteobacteria</taxon>
        <taxon>Rhodobacterales</taxon>
        <taxon>Paracoccaceae</taxon>
        <taxon>Yoonia</taxon>
    </lineage>
</organism>
<dbReference type="Pfam" id="PF01979">
    <property type="entry name" value="Amidohydro_1"/>
    <property type="match status" value="1"/>
</dbReference>
<evidence type="ECO:0000256" key="5">
    <source>
        <dbReference type="PIRNR" id="PIRNR038994"/>
    </source>
</evidence>
<dbReference type="GO" id="GO:0046872">
    <property type="term" value="F:metal ion binding"/>
    <property type="evidence" value="ECO:0007669"/>
    <property type="project" value="UniProtKB-KW"/>
</dbReference>
<evidence type="ECO:0000256" key="8">
    <source>
        <dbReference type="PIRSR" id="PIRSR038994-3"/>
    </source>
</evidence>
<keyword evidence="4 5" id="KW-0119">Carbohydrate metabolism</keyword>
<gene>
    <name evidence="10" type="ORF">SKA53_00435</name>
</gene>
<accession>A3V934</accession>
<dbReference type="InterPro" id="IPR003764">
    <property type="entry name" value="GlcNAc_6-P_deAcase"/>
</dbReference>
<sequence>MAEGWIIPTQVFDNGTLQSGLAVQVVDGRTTDLRAVAAVPPDAPRQAVPGVLTPGFVDLQVNGGGGVLLNHTPTCAGLMRIATAHRAFGTVAVMPTFITDAPEGLAKAAQAVIALQALGGQGALHIEGPHIAAARRGTHAANHIRPLDDITWQILFKLRAAGVTVMITLAPEMVPVDQIAALVRLGVIVSLGHSDATAEQANAAFAAGARSVTHLYNAMSQMQGRAPGLVGAAINSNAYVGVICDGVHVRDDMVALACRARPVAGRMVLVSDAMPTVGGPDHFDLYGQRIQLRDGRLVNAEGNLAGAHSTMLWGLQRLVGQVGLGLEQALHMAISAPAALLDKPHLGRITGRFAADLFALDDGLALQPLSENIGHDIA</sequence>
<dbReference type="InterPro" id="IPR032466">
    <property type="entry name" value="Metal_Hydrolase"/>
</dbReference>
<feature type="binding site" evidence="7">
    <location>
        <begin position="304"/>
        <end position="306"/>
    </location>
    <ligand>
        <name>substrate</name>
    </ligand>
</feature>
<keyword evidence="3 5" id="KW-0378">Hydrolase</keyword>
<name>A3V934_9RHOB</name>
<dbReference type="Gene3D" id="3.20.20.140">
    <property type="entry name" value="Metal-dependent hydrolases"/>
    <property type="match status" value="1"/>
</dbReference>
<dbReference type="RefSeq" id="WP_007204048.1">
    <property type="nucleotide sequence ID" value="NZ_CH672414.1"/>
</dbReference>
<dbReference type="EMBL" id="AAMS01000010">
    <property type="protein sequence ID" value="EAQ05397.1"/>
    <property type="molecule type" value="Genomic_DNA"/>
</dbReference>
<comment type="caution">
    <text evidence="10">The sequence shown here is derived from an EMBL/GenBank/DDBJ whole genome shotgun (WGS) entry which is preliminary data.</text>
</comment>
<dbReference type="PANTHER" id="PTHR11113">
    <property type="entry name" value="N-ACETYLGLUCOSAMINE-6-PHOSPHATE DEACETYLASE"/>
    <property type="match status" value="1"/>
</dbReference>
<dbReference type="OrthoDB" id="9776488at2"/>
<dbReference type="InterPro" id="IPR011059">
    <property type="entry name" value="Metal-dep_hydrolase_composite"/>
</dbReference>
<dbReference type="GO" id="GO:0006046">
    <property type="term" value="P:N-acetylglucosamine catabolic process"/>
    <property type="evidence" value="ECO:0007669"/>
    <property type="project" value="TreeGrafter"/>
</dbReference>
<comment type="cofactor">
    <cofactor evidence="8">
        <name>a divalent metal cation</name>
        <dbReference type="ChEBI" id="CHEBI:60240"/>
    </cofactor>
    <text evidence="8">Binds 1 divalent metal cation per subunit.</text>
</comment>
<keyword evidence="11" id="KW-1185">Reference proteome</keyword>
<feature type="domain" description="Amidohydrolase-related" evidence="9">
    <location>
        <begin position="51"/>
        <end position="362"/>
    </location>
</feature>
<evidence type="ECO:0000259" key="9">
    <source>
        <dbReference type="Pfam" id="PF01979"/>
    </source>
</evidence>
<dbReference type="STRING" id="314232.SKA53_00435"/>
<evidence type="ECO:0000256" key="6">
    <source>
        <dbReference type="PIRSR" id="PIRSR038994-1"/>
    </source>
</evidence>
<dbReference type="Gene3D" id="2.30.40.10">
    <property type="entry name" value="Urease, subunit C, domain 1"/>
    <property type="match status" value="1"/>
</dbReference>
<evidence type="ECO:0000313" key="11">
    <source>
        <dbReference type="Proteomes" id="UP000004507"/>
    </source>
</evidence>
<dbReference type="PANTHER" id="PTHR11113:SF14">
    <property type="entry name" value="N-ACETYLGLUCOSAMINE-6-PHOSPHATE DEACETYLASE"/>
    <property type="match status" value="1"/>
</dbReference>
<evidence type="ECO:0000313" key="10">
    <source>
        <dbReference type="EMBL" id="EAQ05397.1"/>
    </source>
</evidence>
<protein>
    <recommendedName>
        <fullName evidence="9">Amidohydrolase-related domain-containing protein</fullName>
    </recommendedName>
</protein>
<evidence type="ECO:0000256" key="4">
    <source>
        <dbReference type="ARBA" id="ARBA00023277"/>
    </source>
</evidence>
<dbReference type="Proteomes" id="UP000004507">
    <property type="component" value="Unassembled WGS sequence"/>
</dbReference>
<dbReference type="InterPro" id="IPR006680">
    <property type="entry name" value="Amidohydro-rel"/>
</dbReference>